<reference evidence="2 3" key="1">
    <citation type="submission" date="2024-08" db="EMBL/GenBank/DDBJ databases">
        <title>Genome mining of Saccharopolyspora cebuensis PGLac3 from Nigerian medicinal plant.</title>
        <authorList>
            <person name="Ezeobiora C.E."/>
            <person name="Igbokwe N.H."/>
            <person name="Amin D.H."/>
            <person name="Mendie U.E."/>
        </authorList>
    </citation>
    <scope>NUCLEOTIDE SEQUENCE [LARGE SCALE GENOMIC DNA]</scope>
    <source>
        <strain evidence="2 3">PGLac3</strain>
    </source>
</reference>
<protein>
    <recommendedName>
        <fullName evidence="4">Secreted protein</fullName>
    </recommendedName>
</protein>
<accession>A0ABV4CHD3</accession>
<dbReference type="Proteomes" id="UP001564626">
    <property type="component" value="Unassembled WGS sequence"/>
</dbReference>
<dbReference type="RefSeq" id="WP_345367779.1">
    <property type="nucleotide sequence ID" value="NZ_BAABII010000019.1"/>
</dbReference>
<feature type="chain" id="PRO_5046515071" description="Secreted protein" evidence="1">
    <location>
        <begin position="27"/>
        <end position="172"/>
    </location>
</feature>
<evidence type="ECO:0000256" key="1">
    <source>
        <dbReference type="SAM" id="SignalP"/>
    </source>
</evidence>
<sequence>MRVKWVTGVLAAVCAAALLPGTAAGAAGDVRDVEWRDSRYAVPPVGGCPAQEVPFADGAAVVGDSVYRFTPREHVRYADVTGEGVEDALLFLDCGPRNSEYSTALVGMTTAPDGSPRPLGTVVNPEVWTTVPTGVVVRNELISVGLESWDTGRTWTEHYRWAASAAAFVRVG</sequence>
<name>A0ABV4CHD3_9PSEU</name>
<feature type="signal peptide" evidence="1">
    <location>
        <begin position="1"/>
        <end position="26"/>
    </location>
</feature>
<evidence type="ECO:0000313" key="2">
    <source>
        <dbReference type="EMBL" id="MEY8038829.1"/>
    </source>
</evidence>
<comment type="caution">
    <text evidence="2">The sequence shown here is derived from an EMBL/GenBank/DDBJ whole genome shotgun (WGS) entry which is preliminary data.</text>
</comment>
<organism evidence="2 3">
    <name type="scientific">Saccharopolyspora cebuensis</name>
    <dbReference type="NCBI Taxonomy" id="418759"/>
    <lineage>
        <taxon>Bacteria</taxon>
        <taxon>Bacillati</taxon>
        <taxon>Actinomycetota</taxon>
        <taxon>Actinomycetes</taxon>
        <taxon>Pseudonocardiales</taxon>
        <taxon>Pseudonocardiaceae</taxon>
        <taxon>Saccharopolyspora</taxon>
    </lineage>
</organism>
<gene>
    <name evidence="2" type="ORF">AB8O55_05430</name>
</gene>
<evidence type="ECO:0008006" key="4">
    <source>
        <dbReference type="Google" id="ProtNLM"/>
    </source>
</evidence>
<keyword evidence="1" id="KW-0732">Signal</keyword>
<keyword evidence="3" id="KW-1185">Reference proteome</keyword>
<evidence type="ECO:0000313" key="3">
    <source>
        <dbReference type="Proteomes" id="UP001564626"/>
    </source>
</evidence>
<proteinExistence type="predicted"/>
<dbReference type="EMBL" id="JBGEHV010000006">
    <property type="protein sequence ID" value="MEY8038829.1"/>
    <property type="molecule type" value="Genomic_DNA"/>
</dbReference>